<organism evidence="1 2">
    <name type="scientific">Magallana gigas</name>
    <name type="common">Pacific oyster</name>
    <name type="synonym">Crassostrea gigas</name>
    <dbReference type="NCBI Taxonomy" id="29159"/>
    <lineage>
        <taxon>Eukaryota</taxon>
        <taxon>Metazoa</taxon>
        <taxon>Spiralia</taxon>
        <taxon>Lophotrochozoa</taxon>
        <taxon>Mollusca</taxon>
        <taxon>Bivalvia</taxon>
        <taxon>Autobranchia</taxon>
        <taxon>Pteriomorphia</taxon>
        <taxon>Ostreida</taxon>
        <taxon>Ostreoidea</taxon>
        <taxon>Ostreidae</taxon>
        <taxon>Magallana</taxon>
    </lineage>
</organism>
<proteinExistence type="predicted"/>
<dbReference type="Proteomes" id="UP000005408">
    <property type="component" value="Unassembled WGS sequence"/>
</dbReference>
<sequence>MCHHMPSIEFPVITGLVEIDLYRDISWLFLLCQSLRKGQGLKFATEGALSVLFCALDDSVHTGGYYIDGHLMDHTPSVPASVYDEGLAKKLGEVSERLTGTFEGRKITTGTKISNGQKMERFNCKTDIMSELESILAKRGRAE</sequence>
<protein>
    <submittedName>
        <fullName evidence="1">Uncharacterized protein</fullName>
    </submittedName>
</protein>
<dbReference type="EnsemblMetazoa" id="G16210.1">
    <property type="protein sequence ID" value="G16210.1:cds"/>
    <property type="gene ID" value="G16210"/>
</dbReference>
<evidence type="ECO:0000313" key="2">
    <source>
        <dbReference type="Proteomes" id="UP000005408"/>
    </source>
</evidence>
<reference evidence="1" key="1">
    <citation type="submission" date="2022-08" db="UniProtKB">
        <authorList>
            <consortium name="EnsemblMetazoa"/>
        </authorList>
    </citation>
    <scope>IDENTIFICATION</scope>
    <source>
        <strain evidence="1">05x7-T-G4-1.051#20</strain>
    </source>
</reference>
<accession>A0A8W8IWR0</accession>
<dbReference type="AlphaFoldDB" id="A0A8W8IWR0"/>
<keyword evidence="2" id="KW-1185">Reference proteome</keyword>
<name>A0A8W8IWR0_MAGGI</name>
<evidence type="ECO:0000313" key="1">
    <source>
        <dbReference type="EnsemblMetazoa" id="G16210.1:cds"/>
    </source>
</evidence>